<sequence length="495" mass="55225">MSFPNLLGDEFAKVAKDRVQSFEALIKSNCAEDLKFYLCSLNFPMCTEKIPQPIGPCQPLCKTVREKCLPLLRDFGFDWPEYMNCSNLPKENNGDMMCMPGPSTKSAFPAPKTEEAERNEEQGTHFEQNGFVHSNGHQKCSDDFYYFNRTGVCVPLCNGQRALHQTDRYSTSTYLSVLCGLSVFFTVSSIIFFLTRPHILPTFPERSLLWSAISFMLSSIIYVFSLLYREEISCREYAGFSLSVVASLPHIPCTAVAAALFYLGTAGRLWWFIMCLAWKEHTLQTASIDKYRRQVCLLTWTLPLAVVMLALMAKSVQADPLSGLCLVGSANKVLEGVFPVFRECIMFFVVIVPLFSGCCSLVGSSPVSPSPNTHPHPSHLGLLGCVYLVAAFFYVFAYLHDILQPAMAWTRSWNIVSAIKLLIDPFMGAVAGFFCLVIIISNQYRANRAPSSFKAGYQPAPLPQSLPPNRPQPEVPRPISSTYTGTYAAAPHFTR</sequence>
<feature type="transmembrane region" description="Helical" evidence="11">
    <location>
        <begin position="345"/>
        <end position="368"/>
    </location>
</feature>
<dbReference type="Gene3D" id="1.10.2000.10">
    <property type="entry name" value="Frizzled cysteine-rich domain"/>
    <property type="match status" value="1"/>
</dbReference>
<dbReference type="PANTHER" id="PTHR11309:SF23">
    <property type="entry name" value="FRIZZLED-4"/>
    <property type="match status" value="1"/>
</dbReference>
<dbReference type="InterPro" id="IPR017981">
    <property type="entry name" value="GPCR_2-like_7TM"/>
</dbReference>
<proteinExistence type="inferred from homology"/>
<feature type="transmembrane region" description="Helical" evidence="11">
    <location>
        <begin position="380"/>
        <end position="399"/>
    </location>
</feature>
<evidence type="ECO:0000256" key="5">
    <source>
        <dbReference type="ARBA" id="ARBA00022989"/>
    </source>
</evidence>
<dbReference type="SUPFAM" id="SSF63501">
    <property type="entry name" value="Frizzled cysteine-rich domain"/>
    <property type="match status" value="1"/>
</dbReference>
<keyword evidence="7 9" id="KW-1015">Disulfide bond</keyword>
<evidence type="ECO:0000256" key="6">
    <source>
        <dbReference type="ARBA" id="ARBA00023136"/>
    </source>
</evidence>
<dbReference type="GO" id="GO:0060070">
    <property type="term" value="P:canonical Wnt signaling pathway"/>
    <property type="evidence" value="ECO:0007669"/>
    <property type="project" value="TreeGrafter"/>
</dbReference>
<feature type="transmembrane region" description="Helical" evidence="11">
    <location>
        <begin position="248"/>
        <end position="274"/>
    </location>
</feature>
<feature type="disulfide bond" evidence="9">
    <location>
        <begin position="30"/>
        <end position="68"/>
    </location>
</feature>
<feature type="compositionally biased region" description="Pro residues" evidence="10">
    <location>
        <begin position="463"/>
        <end position="476"/>
    </location>
</feature>
<comment type="caution">
    <text evidence="9">Lacks conserved residue(s) required for the propagation of feature annotation.</text>
</comment>
<evidence type="ECO:0000256" key="3">
    <source>
        <dbReference type="ARBA" id="ARBA00022473"/>
    </source>
</evidence>
<evidence type="ECO:0000256" key="10">
    <source>
        <dbReference type="SAM" id="MobiDB-lite"/>
    </source>
</evidence>
<protein>
    <recommendedName>
        <fullName evidence="16">Frizzled-4</fullName>
    </recommendedName>
</protein>
<dbReference type="AlphaFoldDB" id="A0AAF3F569"/>
<feature type="disulfide bond" evidence="9">
    <location>
        <begin position="61"/>
        <end position="85"/>
    </location>
</feature>
<dbReference type="Proteomes" id="UP000887575">
    <property type="component" value="Unassembled WGS sequence"/>
</dbReference>
<dbReference type="PROSITE" id="PS50261">
    <property type="entry name" value="G_PROTEIN_RECEP_F2_4"/>
    <property type="match status" value="1"/>
</dbReference>
<evidence type="ECO:0000313" key="15">
    <source>
        <dbReference type="WBParaSite" id="MBELARI_LOCUS21762"/>
    </source>
</evidence>
<evidence type="ECO:0000256" key="1">
    <source>
        <dbReference type="ARBA" id="ARBA00004141"/>
    </source>
</evidence>
<evidence type="ECO:0000259" key="12">
    <source>
        <dbReference type="PROSITE" id="PS50038"/>
    </source>
</evidence>
<dbReference type="GO" id="GO:0035567">
    <property type="term" value="P:non-canonical Wnt signaling pathway"/>
    <property type="evidence" value="ECO:0007669"/>
    <property type="project" value="TreeGrafter"/>
</dbReference>
<feature type="region of interest" description="Disordered" evidence="10">
    <location>
        <begin position="463"/>
        <end position="483"/>
    </location>
</feature>
<evidence type="ECO:0000256" key="8">
    <source>
        <dbReference type="ARBA" id="ARBA00023170"/>
    </source>
</evidence>
<keyword evidence="14" id="KW-1185">Reference proteome</keyword>
<dbReference type="InterPro" id="IPR036790">
    <property type="entry name" value="Frizzled_dom_sf"/>
</dbReference>
<feature type="disulfide bond" evidence="9">
    <location>
        <begin position="57"/>
        <end position="98"/>
    </location>
</feature>
<dbReference type="GO" id="GO:0042813">
    <property type="term" value="F:Wnt receptor activity"/>
    <property type="evidence" value="ECO:0007669"/>
    <property type="project" value="TreeGrafter"/>
</dbReference>
<dbReference type="PROSITE" id="PS50038">
    <property type="entry name" value="FZ"/>
    <property type="match status" value="1"/>
</dbReference>
<keyword evidence="4 11" id="KW-0812">Transmembrane</keyword>
<keyword evidence="3" id="KW-0217">Developmental protein</keyword>
<reference evidence="15" key="1">
    <citation type="submission" date="2024-02" db="UniProtKB">
        <authorList>
            <consortium name="WormBaseParasite"/>
        </authorList>
    </citation>
    <scope>IDENTIFICATION</scope>
</reference>
<feature type="transmembrane region" description="Helical" evidence="11">
    <location>
        <begin position="207"/>
        <end position="228"/>
    </location>
</feature>
<feature type="transmembrane region" description="Helical" evidence="11">
    <location>
        <begin position="174"/>
        <end position="195"/>
    </location>
</feature>
<evidence type="ECO:0000256" key="4">
    <source>
        <dbReference type="ARBA" id="ARBA00022692"/>
    </source>
</evidence>
<evidence type="ECO:0000256" key="7">
    <source>
        <dbReference type="ARBA" id="ARBA00023157"/>
    </source>
</evidence>
<comment type="similarity">
    <text evidence="2">Belongs to the G-protein coupled receptor Fz/Smo family.</text>
</comment>
<feature type="domain" description="G-protein coupled receptors family 2 profile 2" evidence="13">
    <location>
        <begin position="171"/>
        <end position="355"/>
    </location>
</feature>
<dbReference type="Pfam" id="PF01392">
    <property type="entry name" value="Fz"/>
    <property type="match status" value="1"/>
</dbReference>
<evidence type="ECO:0008006" key="16">
    <source>
        <dbReference type="Google" id="ProtNLM"/>
    </source>
</evidence>
<dbReference type="SMART" id="SM01330">
    <property type="entry name" value="Frizzled"/>
    <property type="match status" value="1"/>
</dbReference>
<dbReference type="Pfam" id="PF01534">
    <property type="entry name" value="Frizzled"/>
    <property type="match status" value="1"/>
</dbReference>
<dbReference type="InterPro" id="IPR015526">
    <property type="entry name" value="Frizzled/SFRP"/>
</dbReference>
<evidence type="ECO:0000256" key="2">
    <source>
        <dbReference type="ARBA" id="ARBA00008077"/>
    </source>
</evidence>
<dbReference type="WBParaSite" id="MBELARI_LOCUS21762">
    <property type="protein sequence ID" value="MBELARI_LOCUS21762"/>
    <property type="gene ID" value="MBELARI_LOCUS21762"/>
</dbReference>
<feature type="transmembrane region" description="Helical" evidence="11">
    <location>
        <begin position="419"/>
        <end position="440"/>
    </location>
</feature>
<feature type="domain" description="FZ" evidence="12">
    <location>
        <begin position="1"/>
        <end position="101"/>
    </location>
</feature>
<dbReference type="GO" id="GO:0017147">
    <property type="term" value="F:Wnt-protein binding"/>
    <property type="evidence" value="ECO:0007669"/>
    <property type="project" value="TreeGrafter"/>
</dbReference>
<dbReference type="SMART" id="SM00063">
    <property type="entry name" value="FRI"/>
    <property type="match status" value="1"/>
</dbReference>
<evidence type="ECO:0000256" key="11">
    <source>
        <dbReference type="SAM" id="Phobius"/>
    </source>
</evidence>
<accession>A0AAF3F569</accession>
<comment type="subcellular location">
    <subcellularLocation>
        <location evidence="1">Membrane</location>
        <topology evidence="1">Multi-pass membrane protein</topology>
    </subcellularLocation>
</comment>
<evidence type="ECO:0000259" key="13">
    <source>
        <dbReference type="PROSITE" id="PS50261"/>
    </source>
</evidence>
<dbReference type="InterPro" id="IPR000539">
    <property type="entry name" value="Frizzled/Smoothened_7TM"/>
</dbReference>
<keyword evidence="5 11" id="KW-1133">Transmembrane helix</keyword>
<dbReference type="GO" id="GO:0005886">
    <property type="term" value="C:plasma membrane"/>
    <property type="evidence" value="ECO:0007669"/>
    <property type="project" value="TreeGrafter"/>
</dbReference>
<evidence type="ECO:0000313" key="14">
    <source>
        <dbReference type="Proteomes" id="UP000887575"/>
    </source>
</evidence>
<name>A0AAF3F569_9BILA</name>
<keyword evidence="6 11" id="KW-0472">Membrane</keyword>
<evidence type="ECO:0000256" key="9">
    <source>
        <dbReference type="PROSITE-ProRule" id="PRU00090"/>
    </source>
</evidence>
<dbReference type="InterPro" id="IPR020067">
    <property type="entry name" value="Frizzled_dom"/>
</dbReference>
<dbReference type="Gene3D" id="1.20.1070.10">
    <property type="entry name" value="Rhodopsin 7-helix transmembrane proteins"/>
    <property type="match status" value="1"/>
</dbReference>
<feature type="transmembrane region" description="Helical" evidence="11">
    <location>
        <begin position="295"/>
        <end position="313"/>
    </location>
</feature>
<dbReference type="PANTHER" id="PTHR11309">
    <property type="entry name" value="FRIZZLED"/>
    <property type="match status" value="1"/>
</dbReference>
<keyword evidence="8" id="KW-0675">Receptor</keyword>
<organism evidence="14 15">
    <name type="scientific">Mesorhabditis belari</name>
    <dbReference type="NCBI Taxonomy" id="2138241"/>
    <lineage>
        <taxon>Eukaryota</taxon>
        <taxon>Metazoa</taxon>
        <taxon>Ecdysozoa</taxon>
        <taxon>Nematoda</taxon>
        <taxon>Chromadorea</taxon>
        <taxon>Rhabditida</taxon>
        <taxon>Rhabditina</taxon>
        <taxon>Rhabditomorpha</taxon>
        <taxon>Rhabditoidea</taxon>
        <taxon>Rhabditidae</taxon>
        <taxon>Mesorhabditinae</taxon>
        <taxon>Mesorhabditis</taxon>
    </lineage>
</organism>